<keyword evidence="10" id="KW-1185">Reference proteome</keyword>
<dbReference type="Pfam" id="PF01694">
    <property type="entry name" value="Rhomboid"/>
    <property type="match status" value="1"/>
</dbReference>
<protein>
    <recommendedName>
        <fullName evidence="8">Peptidase S54 rhomboid domain-containing protein</fullName>
    </recommendedName>
</protein>
<comment type="similarity">
    <text evidence="2">Belongs to the peptidase S54 family.</text>
</comment>
<dbReference type="PANTHER" id="PTHR43731:SF14">
    <property type="entry name" value="PRESENILIN-ASSOCIATED RHOMBOID-LIKE PROTEIN, MITOCHONDRIAL"/>
    <property type="match status" value="1"/>
</dbReference>
<dbReference type="SUPFAM" id="SSF144091">
    <property type="entry name" value="Rhomboid-like"/>
    <property type="match status" value="1"/>
</dbReference>
<accession>A0A4Y4CRD3</accession>
<feature type="transmembrane region" description="Helical" evidence="7">
    <location>
        <begin position="218"/>
        <end position="236"/>
    </location>
</feature>
<feature type="transmembrane region" description="Helical" evidence="7">
    <location>
        <begin position="22"/>
        <end position="42"/>
    </location>
</feature>
<feature type="domain" description="Peptidase S54 rhomboid" evidence="8">
    <location>
        <begin position="63"/>
        <end position="202"/>
    </location>
</feature>
<reference evidence="9 10" key="1">
    <citation type="submission" date="2019-06" db="EMBL/GenBank/DDBJ databases">
        <title>Whole genome shotgun sequence of Zoogloea ramigera NBRC 15342.</title>
        <authorList>
            <person name="Hosoyama A."/>
            <person name="Uohara A."/>
            <person name="Ohji S."/>
            <person name="Ichikawa N."/>
        </authorList>
    </citation>
    <scope>NUCLEOTIDE SEQUENCE [LARGE SCALE GENOMIC DNA]</scope>
    <source>
        <strain evidence="9 10">NBRC 15342</strain>
    </source>
</reference>
<evidence type="ECO:0000313" key="10">
    <source>
        <dbReference type="Proteomes" id="UP000318422"/>
    </source>
</evidence>
<feature type="transmembrane region" description="Helical" evidence="7">
    <location>
        <begin position="66"/>
        <end position="86"/>
    </location>
</feature>
<dbReference type="Gene3D" id="1.20.1540.10">
    <property type="entry name" value="Rhomboid-like"/>
    <property type="match status" value="1"/>
</dbReference>
<dbReference type="InterPro" id="IPR035952">
    <property type="entry name" value="Rhomboid-like_sf"/>
</dbReference>
<evidence type="ECO:0000256" key="6">
    <source>
        <dbReference type="ARBA" id="ARBA00023136"/>
    </source>
</evidence>
<name>A0A4Y4CRD3_ZOORA</name>
<dbReference type="OrthoDB" id="9778341at2"/>
<dbReference type="InterPro" id="IPR022764">
    <property type="entry name" value="Peptidase_S54_rhomboid_dom"/>
</dbReference>
<organism evidence="9 10">
    <name type="scientific">Zoogloea ramigera</name>
    <dbReference type="NCBI Taxonomy" id="350"/>
    <lineage>
        <taxon>Bacteria</taxon>
        <taxon>Pseudomonadati</taxon>
        <taxon>Pseudomonadota</taxon>
        <taxon>Betaproteobacteria</taxon>
        <taxon>Rhodocyclales</taxon>
        <taxon>Zoogloeaceae</taxon>
        <taxon>Zoogloea</taxon>
    </lineage>
</organism>
<evidence type="ECO:0000256" key="4">
    <source>
        <dbReference type="ARBA" id="ARBA00022801"/>
    </source>
</evidence>
<keyword evidence="5 7" id="KW-1133">Transmembrane helix</keyword>
<dbReference type="GO" id="GO:0016020">
    <property type="term" value="C:membrane"/>
    <property type="evidence" value="ECO:0007669"/>
    <property type="project" value="UniProtKB-SubCell"/>
</dbReference>
<sequence length="373" mass="41064">MNYDTFINVLFSRVEGAVVTRALVVANALIFALLALLCMNPMQIPSDLLIRMGGNFAPLVQKDEPWRLFTALFLHGGLLHVGLNMWALHQAGQVVERLYGRAGFAVLYLVAGLLGNLASLWWKPGPVSVGASGAIFGVYGALLAYLVLQRGSVPNEIFREMRAGTLGFIGYSLFAGFSIPGIDNAAHLGGLLGGLVMGAALAQPVVAPEPVSWRSPRALGGVALSIALGAGLWWSAPQSVRRFEVDSAYTQALQRFSVDEQELLREQAALLEALRQKRLSDSAALDKLEHDLIPRWERAITQLGWRQVPAGQEMQRDELVHYAQTRRDALQAMVQGFETRQPLWFERSRSLQLQADNILLQMRLRRSLEAAGR</sequence>
<feature type="transmembrane region" description="Helical" evidence="7">
    <location>
        <begin position="98"/>
        <end position="122"/>
    </location>
</feature>
<keyword evidence="3 7" id="KW-0812">Transmembrane</keyword>
<dbReference type="AlphaFoldDB" id="A0A4Y4CRD3"/>
<dbReference type="InterPro" id="IPR050925">
    <property type="entry name" value="Rhomboid_protease_S54"/>
</dbReference>
<feature type="transmembrane region" description="Helical" evidence="7">
    <location>
        <begin position="185"/>
        <end position="206"/>
    </location>
</feature>
<feature type="transmembrane region" description="Helical" evidence="7">
    <location>
        <begin position="128"/>
        <end position="148"/>
    </location>
</feature>
<feature type="transmembrane region" description="Helical" evidence="7">
    <location>
        <begin position="160"/>
        <end position="179"/>
    </location>
</feature>
<proteinExistence type="inferred from homology"/>
<evidence type="ECO:0000256" key="1">
    <source>
        <dbReference type="ARBA" id="ARBA00004141"/>
    </source>
</evidence>
<dbReference type="GO" id="GO:0004252">
    <property type="term" value="F:serine-type endopeptidase activity"/>
    <property type="evidence" value="ECO:0007669"/>
    <property type="project" value="InterPro"/>
</dbReference>
<evidence type="ECO:0000256" key="2">
    <source>
        <dbReference type="ARBA" id="ARBA00009045"/>
    </source>
</evidence>
<evidence type="ECO:0000256" key="5">
    <source>
        <dbReference type="ARBA" id="ARBA00022989"/>
    </source>
</evidence>
<keyword evidence="4" id="KW-0378">Hydrolase</keyword>
<evidence type="ECO:0000259" key="8">
    <source>
        <dbReference type="Pfam" id="PF01694"/>
    </source>
</evidence>
<dbReference type="EMBL" id="BJNV01000021">
    <property type="protein sequence ID" value="GEC95471.1"/>
    <property type="molecule type" value="Genomic_DNA"/>
</dbReference>
<dbReference type="RefSeq" id="WP_141350993.1">
    <property type="nucleotide sequence ID" value="NZ_BJNV01000021.1"/>
</dbReference>
<gene>
    <name evidence="9" type="ORF">ZRA01_15440</name>
</gene>
<comment type="caution">
    <text evidence="9">The sequence shown here is derived from an EMBL/GenBank/DDBJ whole genome shotgun (WGS) entry which is preliminary data.</text>
</comment>
<evidence type="ECO:0000256" key="3">
    <source>
        <dbReference type="ARBA" id="ARBA00022692"/>
    </source>
</evidence>
<keyword evidence="6 7" id="KW-0472">Membrane</keyword>
<dbReference type="PANTHER" id="PTHR43731">
    <property type="entry name" value="RHOMBOID PROTEASE"/>
    <property type="match status" value="1"/>
</dbReference>
<evidence type="ECO:0000256" key="7">
    <source>
        <dbReference type="SAM" id="Phobius"/>
    </source>
</evidence>
<evidence type="ECO:0000313" key="9">
    <source>
        <dbReference type="EMBL" id="GEC95471.1"/>
    </source>
</evidence>
<comment type="subcellular location">
    <subcellularLocation>
        <location evidence="1">Membrane</location>
        <topology evidence="1">Multi-pass membrane protein</topology>
    </subcellularLocation>
</comment>
<dbReference type="Proteomes" id="UP000318422">
    <property type="component" value="Unassembled WGS sequence"/>
</dbReference>